<evidence type="ECO:0000256" key="4">
    <source>
        <dbReference type="PROSITE-ProRule" id="PRU00433"/>
    </source>
</evidence>
<dbReference type="RefSeq" id="WP_206294136.1">
    <property type="nucleotide sequence ID" value="NZ_CP063458.1"/>
</dbReference>
<dbReference type="GO" id="GO:0009055">
    <property type="term" value="F:electron transfer activity"/>
    <property type="evidence" value="ECO:0007669"/>
    <property type="project" value="InterPro"/>
</dbReference>
<dbReference type="Proteomes" id="UP000593765">
    <property type="component" value="Chromosome"/>
</dbReference>
<sequence>MNTHMTSFVRHLSVIAVGSVALLALASGCDKAVGATQDTPKPAVKVSLGSSDAADGQKWFNQACAACHGFNGQGMPRQGPTLRTSQFVFEHADDELVDFIKAGRAATDPKSLMKLQMPPKGTNPGLTDGQLKQIVAFIRQLQQEAGSGQTASAGL</sequence>
<keyword evidence="1 4" id="KW-0349">Heme</keyword>
<evidence type="ECO:0000313" key="7">
    <source>
        <dbReference type="EMBL" id="QOV91028.1"/>
    </source>
</evidence>
<dbReference type="PROSITE" id="PS51007">
    <property type="entry name" value="CYTC"/>
    <property type="match status" value="1"/>
</dbReference>
<accession>A0A7M2WZV2</accession>
<dbReference type="Pfam" id="PF00034">
    <property type="entry name" value="Cytochrom_C"/>
    <property type="match status" value="1"/>
</dbReference>
<dbReference type="InterPro" id="IPR051459">
    <property type="entry name" value="Cytochrome_c-type_DH"/>
</dbReference>
<keyword evidence="5" id="KW-0732">Signal</keyword>
<name>A0A7M2WZV2_9BACT</name>
<dbReference type="GO" id="GO:0046872">
    <property type="term" value="F:metal ion binding"/>
    <property type="evidence" value="ECO:0007669"/>
    <property type="project" value="UniProtKB-KW"/>
</dbReference>
<dbReference type="EMBL" id="CP063458">
    <property type="protein sequence ID" value="QOV91028.1"/>
    <property type="molecule type" value="Genomic_DNA"/>
</dbReference>
<evidence type="ECO:0000313" key="8">
    <source>
        <dbReference type="Proteomes" id="UP000593765"/>
    </source>
</evidence>
<dbReference type="KEGG" id="hbs:IPV69_06615"/>
<dbReference type="AlphaFoldDB" id="A0A7M2WZV2"/>
<reference evidence="7 8" key="1">
    <citation type="submission" date="2020-10" db="EMBL/GenBank/DDBJ databases">
        <title>Wide distribution of Phycisphaera-like planctomycetes from WD2101 soil group in peatlands and genome analysis of the first cultivated representative.</title>
        <authorList>
            <person name="Dedysh S.N."/>
            <person name="Beletsky A.V."/>
            <person name="Ivanova A."/>
            <person name="Kulichevskaya I.S."/>
            <person name="Suzina N.E."/>
            <person name="Philippov D.A."/>
            <person name="Rakitin A.L."/>
            <person name="Mardanov A.V."/>
            <person name="Ravin N.V."/>
        </authorList>
    </citation>
    <scope>NUCLEOTIDE SEQUENCE [LARGE SCALE GENOMIC DNA]</scope>
    <source>
        <strain evidence="7 8">M1803</strain>
    </source>
</reference>
<feature type="signal peptide" evidence="5">
    <location>
        <begin position="1"/>
        <end position="26"/>
    </location>
</feature>
<dbReference type="GO" id="GO:0020037">
    <property type="term" value="F:heme binding"/>
    <property type="evidence" value="ECO:0007669"/>
    <property type="project" value="InterPro"/>
</dbReference>
<organism evidence="7 8">
    <name type="scientific">Humisphaera borealis</name>
    <dbReference type="NCBI Taxonomy" id="2807512"/>
    <lineage>
        <taxon>Bacteria</taxon>
        <taxon>Pseudomonadati</taxon>
        <taxon>Planctomycetota</taxon>
        <taxon>Phycisphaerae</taxon>
        <taxon>Tepidisphaerales</taxon>
        <taxon>Tepidisphaeraceae</taxon>
        <taxon>Humisphaera</taxon>
    </lineage>
</organism>
<dbReference type="InterPro" id="IPR009056">
    <property type="entry name" value="Cyt_c-like_dom"/>
</dbReference>
<proteinExistence type="predicted"/>
<evidence type="ECO:0000256" key="2">
    <source>
        <dbReference type="ARBA" id="ARBA00022723"/>
    </source>
</evidence>
<dbReference type="Gene3D" id="1.10.760.10">
    <property type="entry name" value="Cytochrome c-like domain"/>
    <property type="match status" value="1"/>
</dbReference>
<feature type="chain" id="PRO_5034473051" evidence="5">
    <location>
        <begin position="27"/>
        <end position="155"/>
    </location>
</feature>
<dbReference type="SUPFAM" id="SSF46626">
    <property type="entry name" value="Cytochrome c"/>
    <property type="match status" value="1"/>
</dbReference>
<evidence type="ECO:0000256" key="5">
    <source>
        <dbReference type="SAM" id="SignalP"/>
    </source>
</evidence>
<evidence type="ECO:0000256" key="3">
    <source>
        <dbReference type="ARBA" id="ARBA00023004"/>
    </source>
</evidence>
<dbReference type="InterPro" id="IPR036909">
    <property type="entry name" value="Cyt_c-like_dom_sf"/>
</dbReference>
<feature type="domain" description="Cytochrome c" evidence="6">
    <location>
        <begin position="51"/>
        <end position="142"/>
    </location>
</feature>
<dbReference type="PANTHER" id="PTHR35008">
    <property type="entry name" value="BLL4482 PROTEIN-RELATED"/>
    <property type="match status" value="1"/>
</dbReference>
<evidence type="ECO:0000259" key="6">
    <source>
        <dbReference type="PROSITE" id="PS51007"/>
    </source>
</evidence>
<gene>
    <name evidence="7" type="ORF">IPV69_06615</name>
</gene>
<keyword evidence="3 4" id="KW-0408">Iron</keyword>
<keyword evidence="8" id="KW-1185">Reference proteome</keyword>
<keyword evidence="2 4" id="KW-0479">Metal-binding</keyword>
<protein>
    <submittedName>
        <fullName evidence="7">Cytochrome c</fullName>
    </submittedName>
</protein>
<dbReference type="PANTHER" id="PTHR35008:SF8">
    <property type="entry name" value="ALCOHOL DEHYDROGENASE CYTOCHROME C SUBUNIT"/>
    <property type="match status" value="1"/>
</dbReference>
<evidence type="ECO:0000256" key="1">
    <source>
        <dbReference type="ARBA" id="ARBA00022617"/>
    </source>
</evidence>